<protein>
    <submittedName>
        <fullName evidence="2">LPP20 lipoprotein</fullName>
    </submittedName>
</protein>
<keyword evidence="3" id="KW-1185">Reference proteome</keyword>
<evidence type="ECO:0000313" key="3">
    <source>
        <dbReference type="Proteomes" id="UP000198611"/>
    </source>
</evidence>
<dbReference type="OrthoDB" id="5616064at2"/>
<gene>
    <name evidence="2" type="ORF">SAMN05660831_02230</name>
</gene>
<organism evidence="2 3">
    <name type="scientific">Thiohalospira halophila DSM 15071</name>
    <dbReference type="NCBI Taxonomy" id="1123397"/>
    <lineage>
        <taxon>Bacteria</taxon>
        <taxon>Pseudomonadati</taxon>
        <taxon>Pseudomonadota</taxon>
        <taxon>Gammaproteobacteria</taxon>
        <taxon>Thiohalospirales</taxon>
        <taxon>Thiohalospiraceae</taxon>
        <taxon>Thiohalospira</taxon>
    </lineage>
</organism>
<evidence type="ECO:0000313" key="2">
    <source>
        <dbReference type="EMBL" id="SFD75092.1"/>
    </source>
</evidence>
<dbReference type="STRING" id="1123397.SAMN05660831_02230"/>
<feature type="compositionally biased region" description="Polar residues" evidence="1">
    <location>
        <begin position="99"/>
        <end position="113"/>
    </location>
</feature>
<name>A0A1I1UWB0_9GAMM</name>
<proteinExistence type="predicted"/>
<keyword evidence="2" id="KW-0449">Lipoprotein</keyword>
<accession>A0A1I1UWB0</accession>
<feature type="region of interest" description="Disordered" evidence="1">
    <location>
        <begin position="89"/>
        <end position="113"/>
    </location>
</feature>
<reference evidence="2 3" key="1">
    <citation type="submission" date="2016-10" db="EMBL/GenBank/DDBJ databases">
        <authorList>
            <person name="de Groot N.N."/>
        </authorList>
    </citation>
    <scope>NUCLEOTIDE SEQUENCE [LARGE SCALE GENOMIC DNA]</scope>
    <source>
        <strain evidence="2 3">HL3</strain>
    </source>
</reference>
<sequence>MKKQLTMALGVTFLLAGCGSTEEQPQQKEQNLSGIPEWVTSPSYQDGTAVTECVPATSNFSMDRKEALANARQGLAQQINLKVEAMDQTYQRRTRGQEQESSGSTFESVSRQVTQTRLDGSRIVKTGYVDLGGTKNLCVMAAFGSTELQDIFDGIIDASGESVDPQDEELLYQEFKAEQAREALDEQLNQ</sequence>
<dbReference type="EMBL" id="FOMJ01000008">
    <property type="protein sequence ID" value="SFD75092.1"/>
    <property type="molecule type" value="Genomic_DNA"/>
</dbReference>
<dbReference type="Proteomes" id="UP000198611">
    <property type="component" value="Unassembled WGS sequence"/>
</dbReference>
<evidence type="ECO:0000256" key="1">
    <source>
        <dbReference type="SAM" id="MobiDB-lite"/>
    </source>
</evidence>
<dbReference type="AlphaFoldDB" id="A0A1I1UWB0"/>
<dbReference type="PROSITE" id="PS51257">
    <property type="entry name" value="PROKAR_LIPOPROTEIN"/>
    <property type="match status" value="1"/>
</dbReference>
<dbReference type="RefSeq" id="WP_093428851.1">
    <property type="nucleotide sequence ID" value="NZ_FOMJ01000008.1"/>
</dbReference>